<dbReference type="SMART" id="SM00248">
    <property type="entry name" value="ANK"/>
    <property type="match status" value="4"/>
</dbReference>
<reference evidence="6" key="2">
    <citation type="submission" date="2020-04" db="EMBL/GenBank/DDBJ databases">
        <authorList>
            <consortium name="NCBI Genome Project"/>
        </authorList>
    </citation>
    <scope>NUCLEOTIDE SEQUENCE</scope>
    <source>
        <strain evidence="6">CBS 304.34</strain>
    </source>
</reference>
<name>A0A6A6Z603_9PEZI</name>
<proteinExistence type="predicted"/>
<sequence length="211" mass="23053">MTPLLQAANQWRGELTKAQEELLATLLNLDKDFSFKIDIDEVGGSAGRTALLQAVHVGASSAVITLLECGADPTVTDKNGFNALATAVKAAPTTEVGAHNEIMAHLVRRFDKDWTIEQDCNIIQTACNYNDVGLMKDLLDHGLDVHAVLAEKSLVHHAVSHGNMDMVGLLVDRGASVRDNDDKNQNAKVYAEQLGHVEIADYLRKEWDILQ</sequence>
<keyword evidence="2 3" id="KW-0040">ANK repeat</keyword>
<dbReference type="AlphaFoldDB" id="A0A6A6Z603"/>
<keyword evidence="5" id="KW-1185">Reference proteome</keyword>
<dbReference type="InterPro" id="IPR036770">
    <property type="entry name" value="Ankyrin_rpt-contain_sf"/>
</dbReference>
<dbReference type="GeneID" id="54459636"/>
<reference evidence="4 6" key="1">
    <citation type="journal article" date="2020" name="Stud. Mycol.">
        <title>101 Dothideomycetes genomes: a test case for predicting lifestyles and emergence of pathogens.</title>
        <authorList>
            <person name="Haridas S."/>
            <person name="Albert R."/>
            <person name="Binder M."/>
            <person name="Bloem J."/>
            <person name="Labutti K."/>
            <person name="Salamov A."/>
            <person name="Andreopoulos B."/>
            <person name="Baker S."/>
            <person name="Barry K."/>
            <person name="Bills G."/>
            <person name="Bluhm B."/>
            <person name="Cannon C."/>
            <person name="Castanera R."/>
            <person name="Culley D."/>
            <person name="Daum C."/>
            <person name="Ezra D."/>
            <person name="Gonzalez J."/>
            <person name="Henrissat B."/>
            <person name="Kuo A."/>
            <person name="Liang C."/>
            <person name="Lipzen A."/>
            <person name="Lutzoni F."/>
            <person name="Magnuson J."/>
            <person name="Mondo S."/>
            <person name="Nolan M."/>
            <person name="Ohm R."/>
            <person name="Pangilinan J."/>
            <person name="Park H.-J."/>
            <person name="Ramirez L."/>
            <person name="Alfaro M."/>
            <person name="Sun H."/>
            <person name="Tritt A."/>
            <person name="Yoshinaga Y."/>
            <person name="Zwiers L.-H."/>
            <person name="Turgeon B."/>
            <person name="Goodwin S."/>
            <person name="Spatafora J."/>
            <person name="Crous P."/>
            <person name="Grigoriev I."/>
        </authorList>
    </citation>
    <scope>NUCLEOTIDE SEQUENCE</scope>
    <source>
        <strain evidence="4 6">CBS 304.34</strain>
    </source>
</reference>
<gene>
    <name evidence="4 6" type="ORF">BDZ99DRAFT_457693</name>
</gene>
<evidence type="ECO:0000256" key="2">
    <source>
        <dbReference type="ARBA" id="ARBA00023043"/>
    </source>
</evidence>
<evidence type="ECO:0000313" key="5">
    <source>
        <dbReference type="Proteomes" id="UP000504636"/>
    </source>
</evidence>
<evidence type="ECO:0000256" key="3">
    <source>
        <dbReference type="PROSITE-ProRule" id="PRU00023"/>
    </source>
</evidence>
<dbReference type="OrthoDB" id="20872at2759"/>
<accession>A0A6A6Z603</accession>
<dbReference type="Pfam" id="PF00023">
    <property type="entry name" value="Ank"/>
    <property type="match status" value="1"/>
</dbReference>
<dbReference type="SUPFAM" id="SSF48403">
    <property type="entry name" value="Ankyrin repeat"/>
    <property type="match status" value="1"/>
</dbReference>
<protein>
    <submittedName>
        <fullName evidence="4 6">Ankyrin</fullName>
    </submittedName>
</protein>
<dbReference type="PANTHER" id="PTHR24198:SF165">
    <property type="entry name" value="ANKYRIN REPEAT-CONTAINING PROTEIN-RELATED"/>
    <property type="match status" value="1"/>
</dbReference>
<keyword evidence="1" id="KW-0677">Repeat</keyword>
<feature type="repeat" description="ANK" evidence="3">
    <location>
        <begin position="150"/>
        <end position="182"/>
    </location>
</feature>
<feature type="repeat" description="ANK" evidence="3">
    <location>
        <begin position="46"/>
        <end position="78"/>
    </location>
</feature>
<dbReference type="RefSeq" id="XP_033582688.1">
    <property type="nucleotide sequence ID" value="XM_033718743.1"/>
</dbReference>
<evidence type="ECO:0000256" key="1">
    <source>
        <dbReference type="ARBA" id="ARBA00022737"/>
    </source>
</evidence>
<dbReference type="InterPro" id="IPR002110">
    <property type="entry name" value="Ankyrin_rpt"/>
</dbReference>
<dbReference type="PROSITE" id="PS50088">
    <property type="entry name" value="ANK_REPEAT"/>
    <property type="match status" value="2"/>
</dbReference>
<dbReference type="Proteomes" id="UP000504636">
    <property type="component" value="Unplaced"/>
</dbReference>
<organism evidence="4">
    <name type="scientific">Mytilinidion resinicola</name>
    <dbReference type="NCBI Taxonomy" id="574789"/>
    <lineage>
        <taxon>Eukaryota</taxon>
        <taxon>Fungi</taxon>
        <taxon>Dikarya</taxon>
        <taxon>Ascomycota</taxon>
        <taxon>Pezizomycotina</taxon>
        <taxon>Dothideomycetes</taxon>
        <taxon>Pleosporomycetidae</taxon>
        <taxon>Mytilinidiales</taxon>
        <taxon>Mytilinidiaceae</taxon>
        <taxon>Mytilinidion</taxon>
    </lineage>
</organism>
<dbReference type="PROSITE" id="PS50297">
    <property type="entry name" value="ANK_REP_REGION"/>
    <property type="match status" value="1"/>
</dbReference>
<dbReference type="EMBL" id="MU003693">
    <property type="protein sequence ID" value="KAF2815724.1"/>
    <property type="molecule type" value="Genomic_DNA"/>
</dbReference>
<reference evidence="6" key="3">
    <citation type="submission" date="2025-04" db="UniProtKB">
        <authorList>
            <consortium name="RefSeq"/>
        </authorList>
    </citation>
    <scope>IDENTIFICATION</scope>
    <source>
        <strain evidence="6">CBS 304.34</strain>
    </source>
</reference>
<evidence type="ECO:0000313" key="6">
    <source>
        <dbReference type="RefSeq" id="XP_033582688.1"/>
    </source>
</evidence>
<dbReference type="Pfam" id="PF12796">
    <property type="entry name" value="Ank_2"/>
    <property type="match status" value="1"/>
</dbReference>
<dbReference type="PANTHER" id="PTHR24198">
    <property type="entry name" value="ANKYRIN REPEAT AND PROTEIN KINASE DOMAIN-CONTAINING PROTEIN"/>
    <property type="match status" value="1"/>
</dbReference>
<dbReference type="Gene3D" id="1.25.40.20">
    <property type="entry name" value="Ankyrin repeat-containing domain"/>
    <property type="match status" value="1"/>
</dbReference>
<evidence type="ECO:0000313" key="4">
    <source>
        <dbReference type="EMBL" id="KAF2815724.1"/>
    </source>
</evidence>